<dbReference type="SUPFAM" id="SSF69304">
    <property type="entry name" value="Tricorn protease N-terminal domain"/>
    <property type="match status" value="1"/>
</dbReference>
<dbReference type="InterPro" id="IPR011042">
    <property type="entry name" value="6-blade_b-propeller_TolB-like"/>
</dbReference>
<sequence length="253" mass="28091">MKNIYILYSLLICFIFQAGSGIAQSSNPQLLGIKGHNTQFAKDGKTVIYNSVTKEIRSFDIEATADRLIAGQSSLFVIDGQNVIVKDDKKEYAVSLKSGKQSSLGNKTKGISAWHASDLRSIVIMNNGSKNVIQPIGEQDYINVSLSPDKSKIIFRATGLGSYVSDLEGNIIKEIKGAEFPSWVNDDEIVYAMIEDDGYQYESSEIFIENIKDNTRKELTQKTDLIPLYPSVNQNGTKLIFSTPENDVYLINL</sequence>
<reference evidence="1" key="2">
    <citation type="submission" date="2023-01" db="EMBL/GenBank/DDBJ databases">
        <title>Draft genome sequence of Portibacter lacus strain NBRC 108769.</title>
        <authorList>
            <person name="Sun Q."/>
            <person name="Mori K."/>
        </authorList>
    </citation>
    <scope>NUCLEOTIDE SEQUENCE</scope>
    <source>
        <strain evidence="1">NBRC 108769</strain>
    </source>
</reference>
<gene>
    <name evidence="1" type="ORF">GCM10007940_13890</name>
</gene>
<organism evidence="1 2">
    <name type="scientific">Portibacter lacus</name>
    <dbReference type="NCBI Taxonomy" id="1099794"/>
    <lineage>
        <taxon>Bacteria</taxon>
        <taxon>Pseudomonadati</taxon>
        <taxon>Bacteroidota</taxon>
        <taxon>Saprospiria</taxon>
        <taxon>Saprospirales</taxon>
        <taxon>Haliscomenobacteraceae</taxon>
        <taxon>Portibacter</taxon>
    </lineage>
</organism>
<evidence type="ECO:0000313" key="1">
    <source>
        <dbReference type="EMBL" id="GLR16774.1"/>
    </source>
</evidence>
<dbReference type="EMBL" id="BSOH01000007">
    <property type="protein sequence ID" value="GLR16774.1"/>
    <property type="molecule type" value="Genomic_DNA"/>
</dbReference>
<keyword evidence="2" id="KW-1185">Reference proteome</keyword>
<reference evidence="1" key="1">
    <citation type="journal article" date="2014" name="Int. J. Syst. Evol. Microbiol.">
        <title>Complete genome sequence of Corynebacterium casei LMG S-19264T (=DSM 44701T), isolated from a smear-ripened cheese.</title>
        <authorList>
            <consortium name="US DOE Joint Genome Institute (JGI-PGF)"/>
            <person name="Walter F."/>
            <person name="Albersmeier A."/>
            <person name="Kalinowski J."/>
            <person name="Ruckert C."/>
        </authorList>
    </citation>
    <scope>NUCLEOTIDE SEQUENCE</scope>
    <source>
        <strain evidence="1">NBRC 108769</strain>
    </source>
</reference>
<dbReference type="Proteomes" id="UP001156666">
    <property type="component" value="Unassembled WGS sequence"/>
</dbReference>
<dbReference type="AlphaFoldDB" id="A0AA37SNI0"/>
<proteinExistence type="predicted"/>
<accession>A0AA37SNI0</accession>
<protein>
    <submittedName>
        <fullName evidence="1">Uncharacterized protein</fullName>
    </submittedName>
</protein>
<name>A0AA37SNI0_9BACT</name>
<evidence type="ECO:0000313" key="2">
    <source>
        <dbReference type="Proteomes" id="UP001156666"/>
    </source>
</evidence>
<comment type="caution">
    <text evidence="1">The sequence shown here is derived from an EMBL/GenBank/DDBJ whole genome shotgun (WGS) entry which is preliminary data.</text>
</comment>
<dbReference type="RefSeq" id="WP_235291039.1">
    <property type="nucleotide sequence ID" value="NZ_BSOH01000007.1"/>
</dbReference>
<dbReference type="Gene3D" id="2.120.10.30">
    <property type="entry name" value="TolB, C-terminal domain"/>
    <property type="match status" value="1"/>
</dbReference>